<dbReference type="PANTHER" id="PTHR48083">
    <property type="entry name" value="MEDIUM-CHAIN SPECIFIC ACYL-COA DEHYDROGENASE, MITOCHONDRIAL-RELATED"/>
    <property type="match status" value="1"/>
</dbReference>
<keyword evidence="4 7" id="KW-0285">Flavoprotein</keyword>
<gene>
    <name evidence="11" type="ORF">SAOR_12630</name>
</gene>
<evidence type="ECO:0000256" key="3">
    <source>
        <dbReference type="ARBA" id="ARBA00011738"/>
    </source>
</evidence>
<dbReference type="InterPro" id="IPR046373">
    <property type="entry name" value="Acyl-CoA_Oxase/DH_mid-dom_sf"/>
</dbReference>
<protein>
    <submittedName>
        <fullName evidence="11">Acyl-CoA dehydrogenase</fullName>
    </submittedName>
</protein>
<dbReference type="InterPro" id="IPR009075">
    <property type="entry name" value="AcylCo_DH/oxidase_C"/>
</dbReference>
<keyword evidence="12" id="KW-1185">Reference proteome</keyword>
<comment type="similarity">
    <text evidence="2 7">Belongs to the acyl-CoA dehydrogenase family.</text>
</comment>
<evidence type="ECO:0000313" key="12">
    <source>
        <dbReference type="Proteomes" id="UP000283993"/>
    </source>
</evidence>
<evidence type="ECO:0000256" key="2">
    <source>
        <dbReference type="ARBA" id="ARBA00009347"/>
    </source>
</evidence>
<dbReference type="Gene3D" id="2.40.110.10">
    <property type="entry name" value="Butyryl-CoA Dehydrogenase, subunit A, domain 2"/>
    <property type="match status" value="1"/>
</dbReference>
<evidence type="ECO:0000256" key="1">
    <source>
        <dbReference type="ARBA" id="ARBA00001974"/>
    </source>
</evidence>
<dbReference type="Pfam" id="PF02770">
    <property type="entry name" value="Acyl-CoA_dh_M"/>
    <property type="match status" value="1"/>
</dbReference>
<dbReference type="SUPFAM" id="SSF47203">
    <property type="entry name" value="Acyl-CoA dehydrogenase C-terminal domain-like"/>
    <property type="match status" value="1"/>
</dbReference>
<dbReference type="GO" id="GO:0005737">
    <property type="term" value="C:cytoplasm"/>
    <property type="evidence" value="ECO:0007669"/>
    <property type="project" value="TreeGrafter"/>
</dbReference>
<evidence type="ECO:0000259" key="10">
    <source>
        <dbReference type="Pfam" id="PF02771"/>
    </source>
</evidence>
<dbReference type="Pfam" id="PF02771">
    <property type="entry name" value="Acyl-CoA_dh_N"/>
    <property type="match status" value="1"/>
</dbReference>
<dbReference type="Pfam" id="PF00441">
    <property type="entry name" value="Acyl-CoA_dh_1"/>
    <property type="match status" value="1"/>
</dbReference>
<feature type="domain" description="Acyl-CoA dehydrogenase/oxidase N-terminal" evidence="10">
    <location>
        <begin position="8"/>
        <end position="126"/>
    </location>
</feature>
<dbReference type="InterPro" id="IPR036250">
    <property type="entry name" value="AcylCo_DH-like_C"/>
</dbReference>
<dbReference type="AlphaFoldDB" id="A0A423PID6"/>
<dbReference type="GO" id="GO:0050660">
    <property type="term" value="F:flavin adenine dinucleotide binding"/>
    <property type="evidence" value="ECO:0007669"/>
    <property type="project" value="InterPro"/>
</dbReference>
<dbReference type="InterPro" id="IPR013786">
    <property type="entry name" value="AcylCoA_DH/ox_N"/>
</dbReference>
<evidence type="ECO:0000259" key="8">
    <source>
        <dbReference type="Pfam" id="PF00441"/>
    </source>
</evidence>
<dbReference type="InterPro" id="IPR006091">
    <property type="entry name" value="Acyl-CoA_Oxase/DH_mid-dom"/>
</dbReference>
<dbReference type="InterPro" id="IPR037069">
    <property type="entry name" value="AcylCoA_DH/ox_N_sf"/>
</dbReference>
<dbReference type="Gene3D" id="1.10.540.10">
    <property type="entry name" value="Acyl-CoA dehydrogenase/oxidase, N-terminal domain"/>
    <property type="match status" value="1"/>
</dbReference>
<evidence type="ECO:0000256" key="7">
    <source>
        <dbReference type="RuleBase" id="RU362125"/>
    </source>
</evidence>
<name>A0A423PID6_9GAMM</name>
<dbReference type="InterPro" id="IPR009100">
    <property type="entry name" value="AcylCoA_DH/oxidase_NM_dom_sf"/>
</dbReference>
<evidence type="ECO:0000256" key="4">
    <source>
        <dbReference type="ARBA" id="ARBA00022630"/>
    </source>
</evidence>
<dbReference type="SUPFAM" id="SSF56645">
    <property type="entry name" value="Acyl-CoA dehydrogenase NM domain-like"/>
    <property type="match status" value="1"/>
</dbReference>
<keyword evidence="6 7" id="KW-0560">Oxidoreductase</keyword>
<dbReference type="Gene3D" id="1.20.140.10">
    <property type="entry name" value="Butyryl-CoA Dehydrogenase, subunit A, domain 3"/>
    <property type="match status" value="1"/>
</dbReference>
<sequence length="398" mass="44281">MDFSLPAEIEDYRQRIRAFVEAELIPLEADPANYDAHENIAPDVLERMKAKAKDAGLWSLQMPRARGGQGLSIVGMAACYEEMNRSIFGPVVFNSAAPDDGNMIVLERVGTEAQKAWFLQPIVDGEVRSSFAMTEPPPGAGSDPTAMRTTATRDGDDWVIHGHKHYITGAGVAKHFILIARTSEDTRKGLTAFLFHADDPGWEIVRRIPIMGPEEHGGHCEIRFDGLRIPDRNRLMAVGDGLKVTQIRLGTARLTHCMRWLGLARRSMEIAADYVAEREAFGVRLADREGVQGMLGDAAMAIQTGRLLTMHAAWQLDQGSFARKEVSMAKVNVSETLHQAVDTAIQLNGARGYSKDTVLEWIYRYARQARLVDGASEVHKMVFSRTLMSEGADFWRWD</sequence>
<evidence type="ECO:0000313" key="11">
    <source>
        <dbReference type="EMBL" id="ROO25388.1"/>
    </source>
</evidence>
<reference evidence="11 12" key="1">
    <citation type="submission" date="2013-10" db="EMBL/GenBank/DDBJ databases">
        <title>Salinisphaera orenii MK-B5 Genome Sequencing.</title>
        <authorList>
            <person name="Lai Q."/>
            <person name="Li C."/>
            <person name="Shao Z."/>
        </authorList>
    </citation>
    <scope>NUCLEOTIDE SEQUENCE [LARGE SCALE GENOMIC DNA]</scope>
    <source>
        <strain evidence="11 12">MK-B5</strain>
    </source>
</reference>
<accession>A0A423PID6</accession>
<keyword evidence="5 7" id="KW-0274">FAD</keyword>
<feature type="domain" description="Acyl-CoA dehydrogenase/oxidase C-terminal" evidence="8">
    <location>
        <begin position="239"/>
        <end position="387"/>
    </location>
</feature>
<dbReference type="Proteomes" id="UP000283993">
    <property type="component" value="Unassembled WGS sequence"/>
</dbReference>
<dbReference type="InterPro" id="IPR050741">
    <property type="entry name" value="Acyl-CoA_dehydrogenase"/>
</dbReference>
<dbReference type="PANTHER" id="PTHR48083:SF13">
    <property type="entry name" value="ACYL-COA DEHYDROGENASE FAMILY MEMBER 11"/>
    <property type="match status" value="1"/>
</dbReference>
<dbReference type="GO" id="GO:0033539">
    <property type="term" value="P:fatty acid beta-oxidation using acyl-CoA dehydrogenase"/>
    <property type="evidence" value="ECO:0007669"/>
    <property type="project" value="TreeGrafter"/>
</dbReference>
<dbReference type="RefSeq" id="WP_123631756.1">
    <property type="nucleotide sequence ID" value="NZ_AYKH01000034.1"/>
</dbReference>
<feature type="domain" description="Acyl-CoA oxidase/dehydrogenase middle" evidence="9">
    <location>
        <begin position="130"/>
        <end position="225"/>
    </location>
</feature>
<evidence type="ECO:0000259" key="9">
    <source>
        <dbReference type="Pfam" id="PF02770"/>
    </source>
</evidence>
<dbReference type="EMBL" id="AYKH01000034">
    <property type="protein sequence ID" value="ROO25388.1"/>
    <property type="molecule type" value="Genomic_DNA"/>
</dbReference>
<proteinExistence type="inferred from homology"/>
<evidence type="ECO:0000256" key="6">
    <source>
        <dbReference type="ARBA" id="ARBA00023002"/>
    </source>
</evidence>
<comment type="subunit">
    <text evidence="3">Homodimer.</text>
</comment>
<organism evidence="11 12">
    <name type="scientific">Salinisphaera orenii MK-B5</name>
    <dbReference type="NCBI Taxonomy" id="856730"/>
    <lineage>
        <taxon>Bacteria</taxon>
        <taxon>Pseudomonadati</taxon>
        <taxon>Pseudomonadota</taxon>
        <taxon>Gammaproteobacteria</taxon>
        <taxon>Salinisphaerales</taxon>
        <taxon>Salinisphaeraceae</taxon>
        <taxon>Salinisphaera</taxon>
    </lineage>
</organism>
<comment type="cofactor">
    <cofactor evidence="1 7">
        <name>FAD</name>
        <dbReference type="ChEBI" id="CHEBI:57692"/>
    </cofactor>
</comment>
<evidence type="ECO:0000256" key="5">
    <source>
        <dbReference type="ARBA" id="ARBA00022827"/>
    </source>
</evidence>
<comment type="caution">
    <text evidence="11">The sequence shown here is derived from an EMBL/GenBank/DDBJ whole genome shotgun (WGS) entry which is preliminary data.</text>
</comment>
<dbReference type="GO" id="GO:0003995">
    <property type="term" value="F:acyl-CoA dehydrogenase activity"/>
    <property type="evidence" value="ECO:0007669"/>
    <property type="project" value="TreeGrafter"/>
</dbReference>